<dbReference type="GO" id="GO:0006576">
    <property type="term" value="P:biogenic amine metabolic process"/>
    <property type="evidence" value="ECO:0007669"/>
    <property type="project" value="InterPro"/>
</dbReference>
<dbReference type="PANTHER" id="PTHR40453:SF1">
    <property type="entry name" value="PROTEIN YOEF"/>
    <property type="match status" value="1"/>
</dbReference>
<comment type="similarity">
    <text evidence="1">Belongs to the EutP/PduV family.</text>
</comment>
<evidence type="ECO:0000256" key="1">
    <source>
        <dbReference type="PIRNR" id="PIRNR036409"/>
    </source>
</evidence>
<keyword evidence="1" id="KW-0547">Nucleotide-binding</keyword>
<proteinExistence type="inferred from homology"/>
<protein>
    <recommendedName>
        <fullName evidence="4">Ethanolamine utilization protein EutP</fullName>
    </recommendedName>
</protein>
<reference evidence="2 3" key="1">
    <citation type="submission" date="2014-04" db="EMBL/GenBank/DDBJ databases">
        <title>Draft Genome Sequence of Synergistes jonesii.</title>
        <authorList>
            <person name="Coil D.A."/>
            <person name="Eisen J.A."/>
            <person name="Holland-Moritz H.E."/>
        </authorList>
    </citation>
    <scope>NUCLEOTIDE SEQUENCE [LARGE SCALE GENOMIC DNA]</scope>
    <source>
        <strain evidence="2 3">78-1</strain>
    </source>
</reference>
<sequence length="172" mass="18891">MGRQRSGENSRRRRRIILIGRTMCGKTTLCQRITERAIAYCKTQTLNIVDDFIVDTPGEYLERMSYRGALAVASADVDVIVLVQDPMIDGSDFPPLYSSLFAGKPVVGIVTKIDLADAKAVERAKRYLSLAGAEEIFAVSAVSGEGLDDFIQAVCPKEGDVDEDRKTNSCYC</sequence>
<dbReference type="STRING" id="2754.EH55_00830"/>
<dbReference type="RefSeq" id="WP_256261491.1">
    <property type="nucleotide sequence ID" value="NZ_JAXDSK010000027.1"/>
</dbReference>
<dbReference type="Proteomes" id="UP000027665">
    <property type="component" value="Unassembled WGS sequence"/>
</dbReference>
<organism evidence="2 3">
    <name type="scientific">Synergistes jonesii</name>
    <dbReference type="NCBI Taxonomy" id="2754"/>
    <lineage>
        <taxon>Bacteria</taxon>
        <taxon>Thermotogati</taxon>
        <taxon>Synergistota</taxon>
        <taxon>Synergistia</taxon>
        <taxon>Synergistales</taxon>
        <taxon>Synergistaceae</taxon>
        <taxon>Synergistes</taxon>
    </lineage>
</organism>
<dbReference type="PIRSF" id="PIRSF036409">
    <property type="entry name" value="EutP_PduV"/>
    <property type="match status" value="1"/>
</dbReference>
<name>A0A073ISH7_9BACT</name>
<dbReference type="PANTHER" id="PTHR40453">
    <property type="entry name" value="PROTEIN YOEF"/>
    <property type="match status" value="1"/>
</dbReference>
<dbReference type="SUPFAM" id="SSF52540">
    <property type="entry name" value="P-loop containing nucleoside triphosphate hydrolases"/>
    <property type="match status" value="1"/>
</dbReference>
<comment type="caution">
    <text evidence="2">The sequence shown here is derived from an EMBL/GenBank/DDBJ whole genome shotgun (WGS) entry which is preliminary data.</text>
</comment>
<dbReference type="GO" id="GO:0005524">
    <property type="term" value="F:ATP binding"/>
    <property type="evidence" value="ECO:0007669"/>
    <property type="project" value="UniProtKB-UniRule"/>
</dbReference>
<dbReference type="Gene3D" id="3.40.50.300">
    <property type="entry name" value="P-loop containing nucleotide triphosphate hydrolases"/>
    <property type="match status" value="1"/>
</dbReference>
<dbReference type="NCBIfam" id="TIGR02528">
    <property type="entry name" value="EutP"/>
    <property type="match status" value="1"/>
</dbReference>
<evidence type="ECO:0008006" key="4">
    <source>
        <dbReference type="Google" id="ProtNLM"/>
    </source>
</evidence>
<dbReference type="AlphaFoldDB" id="A0A073ISH7"/>
<dbReference type="InterPro" id="IPR012381">
    <property type="entry name" value="EutP_PduV"/>
</dbReference>
<evidence type="ECO:0000313" key="3">
    <source>
        <dbReference type="Proteomes" id="UP000027665"/>
    </source>
</evidence>
<keyword evidence="3" id="KW-1185">Reference proteome</keyword>
<dbReference type="eggNOG" id="COG4917">
    <property type="taxonomic scope" value="Bacteria"/>
</dbReference>
<dbReference type="GeneID" id="90983088"/>
<evidence type="ECO:0000313" key="2">
    <source>
        <dbReference type="EMBL" id="KEJ92754.1"/>
    </source>
</evidence>
<dbReference type="Pfam" id="PF10662">
    <property type="entry name" value="PduV-EutP"/>
    <property type="match status" value="1"/>
</dbReference>
<dbReference type="EMBL" id="JMKI01000016">
    <property type="protein sequence ID" value="KEJ92754.1"/>
    <property type="molecule type" value="Genomic_DNA"/>
</dbReference>
<accession>A0A073ISH7</accession>
<gene>
    <name evidence="2" type="ORF">EH55_00830</name>
</gene>
<dbReference type="InterPro" id="IPR027417">
    <property type="entry name" value="P-loop_NTPase"/>
</dbReference>